<comment type="similarity">
    <text evidence="2">Belongs to the Rho GDI family.</text>
</comment>
<dbReference type="EMBL" id="KN832890">
    <property type="protein sequence ID" value="KIM94466.1"/>
    <property type="molecule type" value="Genomic_DNA"/>
</dbReference>
<dbReference type="InParanoid" id="A0A0C3GVX1"/>
<dbReference type="HOGENOM" id="CLU_076228_1_1_1"/>
<accession>A0A0C3GVX1</accession>
<name>A0A0C3GVX1_OIDMZ</name>
<evidence type="ECO:0000256" key="2">
    <source>
        <dbReference type="ARBA" id="ARBA00009758"/>
    </source>
</evidence>
<evidence type="ECO:0000313" key="6">
    <source>
        <dbReference type="Proteomes" id="UP000054321"/>
    </source>
</evidence>
<dbReference type="GO" id="GO:0016020">
    <property type="term" value="C:membrane"/>
    <property type="evidence" value="ECO:0007669"/>
    <property type="project" value="TreeGrafter"/>
</dbReference>
<dbReference type="STRING" id="913774.A0A0C3GVX1"/>
<dbReference type="FunCoup" id="A0A0C3GVX1">
    <property type="interactions" value="481"/>
</dbReference>
<evidence type="ECO:0000256" key="3">
    <source>
        <dbReference type="ARBA" id="ARBA00022468"/>
    </source>
</evidence>
<evidence type="ECO:0000256" key="4">
    <source>
        <dbReference type="ARBA" id="ARBA00022490"/>
    </source>
</evidence>
<dbReference type="InterPro" id="IPR000406">
    <property type="entry name" value="Rho_GDI"/>
</dbReference>
<dbReference type="FunFam" id="2.70.50.30:FF:000004">
    <property type="entry name" value="Rho GDP-dissociation inhibitor 1"/>
    <property type="match status" value="1"/>
</dbReference>
<dbReference type="PANTHER" id="PTHR10980:SF3">
    <property type="entry name" value="LD16419P"/>
    <property type="match status" value="1"/>
</dbReference>
<comment type="subcellular location">
    <subcellularLocation>
        <location evidence="1">Cytoplasm</location>
    </subcellularLocation>
</comment>
<proteinExistence type="inferred from homology"/>
<dbReference type="Proteomes" id="UP000054321">
    <property type="component" value="Unassembled WGS sequence"/>
</dbReference>
<gene>
    <name evidence="5" type="ORF">OIDMADRAFT_136160</name>
</gene>
<keyword evidence="4" id="KW-0963">Cytoplasm</keyword>
<dbReference type="Pfam" id="PF02115">
    <property type="entry name" value="Rho_GDI"/>
    <property type="match status" value="1"/>
</dbReference>
<dbReference type="OrthoDB" id="1683373at2759"/>
<protein>
    <recommendedName>
        <fullName evidence="7">Rho GDP-dissociation inhibitor</fullName>
    </recommendedName>
</protein>
<dbReference type="SUPFAM" id="SSF81296">
    <property type="entry name" value="E set domains"/>
    <property type="match status" value="1"/>
</dbReference>
<dbReference type="InterPro" id="IPR024792">
    <property type="entry name" value="RhoGDI_dom_sf"/>
</dbReference>
<sequence length="140" mass="16007">MILREVQIMFEARPGGDITYPLDSPEEIEKAKQKSYTLKEGCHHKTKVRFRVKDEIISGLKIEILHYRKGIRVVRDQQMLGSFAPQSEPHEVTLPVSHGWEEAPSGLLSRGSYTLTYKFVDDDGAVQAELDMAFDIKSDW</sequence>
<evidence type="ECO:0008006" key="7">
    <source>
        <dbReference type="Google" id="ProtNLM"/>
    </source>
</evidence>
<reference evidence="5 6" key="1">
    <citation type="submission" date="2014-04" db="EMBL/GenBank/DDBJ databases">
        <authorList>
            <consortium name="DOE Joint Genome Institute"/>
            <person name="Kuo A."/>
            <person name="Martino E."/>
            <person name="Perotto S."/>
            <person name="Kohler A."/>
            <person name="Nagy L.G."/>
            <person name="Floudas D."/>
            <person name="Copeland A."/>
            <person name="Barry K.W."/>
            <person name="Cichocki N."/>
            <person name="Veneault-Fourrey C."/>
            <person name="LaButti K."/>
            <person name="Lindquist E.A."/>
            <person name="Lipzen A."/>
            <person name="Lundell T."/>
            <person name="Morin E."/>
            <person name="Murat C."/>
            <person name="Sun H."/>
            <person name="Tunlid A."/>
            <person name="Henrissat B."/>
            <person name="Grigoriev I.V."/>
            <person name="Hibbett D.S."/>
            <person name="Martin F."/>
            <person name="Nordberg H.P."/>
            <person name="Cantor M.N."/>
            <person name="Hua S.X."/>
        </authorList>
    </citation>
    <scope>NUCLEOTIDE SEQUENCE [LARGE SCALE GENOMIC DNA]</scope>
    <source>
        <strain evidence="5 6">Zn</strain>
    </source>
</reference>
<evidence type="ECO:0000313" key="5">
    <source>
        <dbReference type="EMBL" id="KIM94466.1"/>
    </source>
</evidence>
<dbReference type="GO" id="GO:0005829">
    <property type="term" value="C:cytosol"/>
    <property type="evidence" value="ECO:0007669"/>
    <property type="project" value="TreeGrafter"/>
</dbReference>
<organism evidence="5 6">
    <name type="scientific">Oidiodendron maius (strain Zn)</name>
    <dbReference type="NCBI Taxonomy" id="913774"/>
    <lineage>
        <taxon>Eukaryota</taxon>
        <taxon>Fungi</taxon>
        <taxon>Dikarya</taxon>
        <taxon>Ascomycota</taxon>
        <taxon>Pezizomycotina</taxon>
        <taxon>Leotiomycetes</taxon>
        <taxon>Leotiomycetes incertae sedis</taxon>
        <taxon>Myxotrichaceae</taxon>
        <taxon>Oidiodendron</taxon>
    </lineage>
</organism>
<dbReference type="GO" id="GO:0005096">
    <property type="term" value="F:GTPase activator activity"/>
    <property type="evidence" value="ECO:0007669"/>
    <property type="project" value="UniProtKB-KW"/>
</dbReference>
<dbReference type="InterPro" id="IPR014756">
    <property type="entry name" value="Ig_E-set"/>
</dbReference>
<dbReference type="GO" id="GO:0005094">
    <property type="term" value="F:Rho GDP-dissociation inhibitor activity"/>
    <property type="evidence" value="ECO:0007669"/>
    <property type="project" value="InterPro"/>
</dbReference>
<evidence type="ECO:0000256" key="1">
    <source>
        <dbReference type="ARBA" id="ARBA00004496"/>
    </source>
</evidence>
<dbReference type="GO" id="GO:0007266">
    <property type="term" value="P:Rho protein signal transduction"/>
    <property type="evidence" value="ECO:0007669"/>
    <property type="project" value="InterPro"/>
</dbReference>
<keyword evidence="3" id="KW-0343">GTPase activation</keyword>
<dbReference type="Gene3D" id="2.70.50.30">
    <property type="entry name" value="Coagulation Factor XIII, subunit A, domain 1"/>
    <property type="match status" value="1"/>
</dbReference>
<reference evidence="6" key="2">
    <citation type="submission" date="2015-01" db="EMBL/GenBank/DDBJ databases">
        <title>Evolutionary Origins and Diversification of the Mycorrhizal Mutualists.</title>
        <authorList>
            <consortium name="DOE Joint Genome Institute"/>
            <consortium name="Mycorrhizal Genomics Consortium"/>
            <person name="Kohler A."/>
            <person name="Kuo A."/>
            <person name="Nagy L.G."/>
            <person name="Floudas D."/>
            <person name="Copeland A."/>
            <person name="Barry K.W."/>
            <person name="Cichocki N."/>
            <person name="Veneault-Fourrey C."/>
            <person name="LaButti K."/>
            <person name="Lindquist E.A."/>
            <person name="Lipzen A."/>
            <person name="Lundell T."/>
            <person name="Morin E."/>
            <person name="Murat C."/>
            <person name="Riley R."/>
            <person name="Ohm R."/>
            <person name="Sun H."/>
            <person name="Tunlid A."/>
            <person name="Henrissat B."/>
            <person name="Grigoriev I.V."/>
            <person name="Hibbett D.S."/>
            <person name="Martin F."/>
        </authorList>
    </citation>
    <scope>NUCLEOTIDE SEQUENCE [LARGE SCALE GENOMIC DNA]</scope>
    <source>
        <strain evidence="6">Zn</strain>
    </source>
</reference>
<dbReference type="AlphaFoldDB" id="A0A0C3GVX1"/>
<keyword evidence="6" id="KW-1185">Reference proteome</keyword>
<dbReference type="PANTHER" id="PTHR10980">
    <property type="entry name" value="RHO GDP-DISSOCIATION INHIBITOR"/>
    <property type="match status" value="1"/>
</dbReference>